<evidence type="ECO:0000256" key="3">
    <source>
        <dbReference type="ARBA" id="ARBA00022526"/>
    </source>
</evidence>
<dbReference type="HAMAP" id="MF_00966">
    <property type="entry name" value="G6PD"/>
    <property type="match status" value="1"/>
</dbReference>
<feature type="active site" description="Proton acceptor" evidence="7">
    <location>
        <position position="259"/>
    </location>
</feature>
<feature type="domain" description="Glucose-6-phosphate dehydrogenase C-terminal" evidence="9">
    <location>
        <begin position="209"/>
        <end position="505"/>
    </location>
</feature>
<evidence type="ECO:0000256" key="4">
    <source>
        <dbReference type="ARBA" id="ARBA00022857"/>
    </source>
</evidence>
<evidence type="ECO:0000259" key="9">
    <source>
        <dbReference type="Pfam" id="PF02781"/>
    </source>
</evidence>
<comment type="catalytic activity">
    <reaction evidence="7">
        <text>D-glucose 6-phosphate + NADP(+) = 6-phospho-D-glucono-1,5-lactone + NADPH + H(+)</text>
        <dbReference type="Rhea" id="RHEA:15841"/>
        <dbReference type="ChEBI" id="CHEBI:15378"/>
        <dbReference type="ChEBI" id="CHEBI:57783"/>
        <dbReference type="ChEBI" id="CHEBI:57955"/>
        <dbReference type="ChEBI" id="CHEBI:58349"/>
        <dbReference type="ChEBI" id="CHEBI:61548"/>
        <dbReference type="EC" id="1.1.1.49"/>
    </reaction>
</comment>
<dbReference type="GO" id="GO:0004345">
    <property type="term" value="F:glucose-6-phosphate dehydrogenase activity"/>
    <property type="evidence" value="ECO:0007669"/>
    <property type="project" value="UniProtKB-UniRule"/>
</dbReference>
<evidence type="ECO:0000256" key="2">
    <source>
        <dbReference type="ARBA" id="ARBA00009975"/>
    </source>
</evidence>
<dbReference type="RefSeq" id="WP_150766556.1">
    <property type="nucleotide sequence ID" value="NZ_CABVHW010000019.1"/>
</dbReference>
<comment type="caution">
    <text evidence="7">Lacks conserved residue(s) required for the propagation of feature annotation.</text>
</comment>
<keyword evidence="4 7" id="KW-0521">NADP</keyword>
<dbReference type="InterPro" id="IPR019796">
    <property type="entry name" value="G6P_DH_AS"/>
</dbReference>
<dbReference type="InterPro" id="IPR022675">
    <property type="entry name" value="G6P_DH_C"/>
</dbReference>
<dbReference type="GO" id="GO:0006006">
    <property type="term" value="P:glucose metabolic process"/>
    <property type="evidence" value="ECO:0007669"/>
    <property type="project" value="UniProtKB-KW"/>
</dbReference>
<dbReference type="EC" id="1.1.1.49" evidence="7"/>
<accession>A0A5E7EG63</accession>
<comment type="pathway">
    <text evidence="1 7">Carbohydrate degradation; pentose phosphate pathway; D-ribulose 5-phosphate from D-glucose 6-phosphate (oxidative stage): step 1/3.</text>
</comment>
<feature type="binding site" evidence="7">
    <location>
        <position position="235"/>
    </location>
    <ligand>
        <name>substrate</name>
    </ligand>
</feature>
<dbReference type="NCBIfam" id="TIGR00871">
    <property type="entry name" value="zwf"/>
    <property type="match status" value="1"/>
</dbReference>
<organism evidence="10 11">
    <name type="scientific">Pseudomonas fluorescens</name>
    <dbReference type="NCBI Taxonomy" id="294"/>
    <lineage>
        <taxon>Bacteria</taxon>
        <taxon>Pseudomonadati</taxon>
        <taxon>Pseudomonadota</taxon>
        <taxon>Gammaproteobacteria</taxon>
        <taxon>Pseudomonadales</taxon>
        <taxon>Pseudomonadaceae</taxon>
        <taxon>Pseudomonas</taxon>
    </lineage>
</organism>
<feature type="binding site" evidence="7">
    <location>
        <position position="359"/>
    </location>
    <ligand>
        <name>substrate</name>
    </ligand>
</feature>
<dbReference type="Pfam" id="PF00479">
    <property type="entry name" value="G6PD_N"/>
    <property type="match status" value="1"/>
</dbReference>
<dbReference type="InterPro" id="IPR022674">
    <property type="entry name" value="G6P_DH_NAD-bd"/>
</dbReference>
<evidence type="ECO:0000313" key="10">
    <source>
        <dbReference type="EMBL" id="VVO25836.1"/>
    </source>
</evidence>
<dbReference type="AlphaFoldDB" id="A0A5E7EG63"/>
<evidence type="ECO:0000256" key="1">
    <source>
        <dbReference type="ARBA" id="ARBA00004937"/>
    </source>
</evidence>
<evidence type="ECO:0000256" key="5">
    <source>
        <dbReference type="ARBA" id="ARBA00023002"/>
    </source>
</evidence>
<protein>
    <recommendedName>
        <fullName evidence="7">Glucose-6-phosphate 1-dehydrogenase</fullName>
        <shortName evidence="7">G6PD</shortName>
        <ecNumber evidence="7">1.1.1.49</ecNumber>
    </recommendedName>
</protein>
<dbReference type="Proteomes" id="UP000381093">
    <property type="component" value="Unassembled WGS sequence"/>
</dbReference>
<feature type="binding site" evidence="7">
    <location>
        <position position="197"/>
    </location>
    <ligand>
        <name>substrate</name>
    </ligand>
</feature>
<feature type="binding site" evidence="7">
    <location>
        <position position="254"/>
    </location>
    <ligand>
        <name>substrate</name>
    </ligand>
</feature>
<dbReference type="PIRSF" id="PIRSF000110">
    <property type="entry name" value="G6PD"/>
    <property type="match status" value="1"/>
</dbReference>
<gene>
    <name evidence="10" type="primary">zwf_1</name>
    <name evidence="7" type="synonym">zwf</name>
    <name evidence="10" type="ORF">PS710_04620</name>
</gene>
<dbReference type="PANTHER" id="PTHR23429:SF0">
    <property type="entry name" value="GLUCOSE-6-PHOSPHATE 1-DEHYDROGENASE"/>
    <property type="match status" value="1"/>
</dbReference>
<comment type="similarity">
    <text evidence="2 7">Belongs to the glucose-6-phosphate dehydrogenase family.</text>
</comment>
<evidence type="ECO:0000259" key="8">
    <source>
        <dbReference type="Pfam" id="PF00479"/>
    </source>
</evidence>
<dbReference type="InterPro" id="IPR001282">
    <property type="entry name" value="G6P_DH"/>
</dbReference>
<dbReference type="Gene3D" id="3.40.50.720">
    <property type="entry name" value="NAD(P)-binding Rossmann-like Domain"/>
    <property type="match status" value="1"/>
</dbReference>
<dbReference type="GO" id="GO:0009051">
    <property type="term" value="P:pentose-phosphate shunt, oxidative branch"/>
    <property type="evidence" value="ECO:0007669"/>
    <property type="project" value="TreeGrafter"/>
</dbReference>
<sequence>MTRLIRNKSKAEPAPPTTLFLFGAHGDLVKRLLMPALYNLSRDGLLGDGLRIIGVDHNAITDEAFAKKLEDFIRAEVASKVGKGGDQALDPALWAKLAKGISYVQGDFLDDSTYQALAAKIADSGTGNAVFYLATAPRFFSEVVRRLGAAGLLQETPEAFRRVVIEKPFGSDLPTAEALNACLLKVMSENQIYRIDHYLGKETVQNILISRFSNSLFEAFWNNHYIDHVQITAAETVGVETRGSFYEHTGALRDMVPNHLFQLLAMVAMEPPAAFGADAVRGEKAKVVGAIRPWSVEEARANSVRGQYAPGEIDGKPLPGYRQENNVAPDSNTETYVALKVMIDNWRWVGVPFYLRTGKRMSVRDTEIVICFKPAPYAQFRDTEVDELQPTYLRIQIQPNEGMWFDLLAKRPGPALKMANIELGFAYKDFFEMQPSTGYETLIYDCLTGDQTLFQRADNIENGWRAVQPFLDAWQQDASVQSYAAGEDGPQAAEDLLTRDGRVWHGLG</sequence>
<feature type="binding site" evidence="7">
    <location>
        <position position="201"/>
    </location>
    <ligand>
        <name>substrate</name>
    </ligand>
</feature>
<keyword evidence="5 7" id="KW-0560">Oxidoreductase</keyword>
<dbReference type="GO" id="GO:0050661">
    <property type="term" value="F:NADP binding"/>
    <property type="evidence" value="ECO:0007669"/>
    <property type="project" value="UniProtKB-UniRule"/>
</dbReference>
<dbReference type="Gene3D" id="3.30.360.10">
    <property type="entry name" value="Dihydrodipicolinate Reductase, domain 2"/>
    <property type="match status" value="1"/>
</dbReference>
<keyword evidence="3 7" id="KW-0313">Glucose metabolism</keyword>
<evidence type="ECO:0000256" key="7">
    <source>
        <dbReference type="HAMAP-Rule" id="MF_00966"/>
    </source>
</evidence>
<name>A0A5E7EG63_PSEFL</name>
<dbReference type="UniPathway" id="UPA00115">
    <property type="reaction ID" value="UER00408"/>
</dbReference>
<feature type="binding site" evidence="7">
    <location>
        <position position="167"/>
    </location>
    <ligand>
        <name>NADP(+)</name>
        <dbReference type="ChEBI" id="CHEBI:58349"/>
    </ligand>
</feature>
<evidence type="ECO:0000313" key="11">
    <source>
        <dbReference type="Proteomes" id="UP000381093"/>
    </source>
</evidence>
<evidence type="ECO:0000256" key="6">
    <source>
        <dbReference type="ARBA" id="ARBA00023277"/>
    </source>
</evidence>
<dbReference type="EMBL" id="CABVHW010000019">
    <property type="protein sequence ID" value="VVO25836.1"/>
    <property type="molecule type" value="Genomic_DNA"/>
</dbReference>
<dbReference type="PRINTS" id="PR00079">
    <property type="entry name" value="G6PDHDRGNASE"/>
</dbReference>
<feature type="binding site" evidence="7">
    <location>
        <begin position="107"/>
        <end position="108"/>
    </location>
    <ligand>
        <name>NADP(+)</name>
        <dbReference type="ChEBI" id="CHEBI:58349"/>
    </ligand>
</feature>
<keyword evidence="6 7" id="KW-0119">Carbohydrate metabolism</keyword>
<dbReference type="PANTHER" id="PTHR23429">
    <property type="entry name" value="GLUCOSE-6-PHOSPHATE 1-DEHYDROGENASE G6PD"/>
    <property type="match status" value="1"/>
</dbReference>
<comment type="function">
    <text evidence="7">Catalyzes the oxidation of glucose 6-phosphate to 6-phosphogluconolactone.</text>
</comment>
<dbReference type="Pfam" id="PF02781">
    <property type="entry name" value="G6PD_C"/>
    <property type="match status" value="1"/>
</dbReference>
<reference evidence="10 11" key="1">
    <citation type="submission" date="2019-09" db="EMBL/GenBank/DDBJ databases">
        <authorList>
            <person name="Chandra G."/>
            <person name="Truman W A."/>
        </authorList>
    </citation>
    <scope>NUCLEOTIDE SEQUENCE [LARGE SCALE GENOMIC DNA]</scope>
    <source>
        <strain evidence="10">PS710</strain>
    </source>
</reference>
<dbReference type="InterPro" id="IPR036291">
    <property type="entry name" value="NAD(P)-bd_dom_sf"/>
</dbReference>
<dbReference type="PROSITE" id="PS00069">
    <property type="entry name" value="G6P_DEHYDROGENASE"/>
    <property type="match status" value="1"/>
</dbReference>
<dbReference type="SUPFAM" id="SSF51735">
    <property type="entry name" value="NAD(P)-binding Rossmann-fold domains"/>
    <property type="match status" value="1"/>
</dbReference>
<feature type="domain" description="Glucose-6-phosphate dehydrogenase NAD-binding" evidence="8">
    <location>
        <begin position="21"/>
        <end position="206"/>
    </location>
</feature>
<dbReference type="GO" id="GO:0005829">
    <property type="term" value="C:cytosol"/>
    <property type="evidence" value="ECO:0007669"/>
    <property type="project" value="TreeGrafter"/>
</dbReference>
<proteinExistence type="inferred from homology"/>
<dbReference type="SUPFAM" id="SSF55347">
    <property type="entry name" value="Glyceraldehyde-3-phosphate dehydrogenase-like, C-terminal domain"/>
    <property type="match status" value="1"/>
</dbReference>